<keyword evidence="3" id="KW-1185">Reference proteome</keyword>
<dbReference type="AlphaFoldDB" id="A0A2U1JCK6"/>
<dbReference type="InterPro" id="IPR012337">
    <property type="entry name" value="RNaseH-like_sf"/>
</dbReference>
<dbReference type="EMBL" id="MBFU01000060">
    <property type="protein sequence ID" value="PWA02718.1"/>
    <property type="molecule type" value="Genomic_DNA"/>
</dbReference>
<dbReference type="SUPFAM" id="SSF53098">
    <property type="entry name" value="Ribonuclease H-like"/>
    <property type="match status" value="1"/>
</dbReference>
<sequence length="325" mass="37188">MLEPIFALLKKDAKLLWTQECTLAFKKLIKCLMTEPLLKQPTWDQSFVLSTDASSFAIVFTDSSAVAIILRDKNPTGCTARWIMRLREYSVSIKHRKGKENVVAIFLPRDGAPINFALAANKLPIISKTTFEVVEKLLQNHKSNEATVKNKLVRNFILFDDKLFRKLKNGQVIPVVKTLQELHTILDKLHNQMGYLGFESIWSWSKVSGIFDKWSIDFLGPFPLSSQGKRYLLNAIDILSDFSYSEALPNTTSTSPEWLEKIERLNGSIRYALTKTAHNDILNWDTYQSEILHGIQNQTQVQTGYSSFELMFVVKLRLPVDFLPK</sequence>
<dbReference type="InterPro" id="IPR043128">
    <property type="entry name" value="Rev_trsase/Diguanyl_cyclase"/>
</dbReference>
<dbReference type="Pfam" id="PF17919">
    <property type="entry name" value="RT_RNaseH_2"/>
    <property type="match status" value="1"/>
</dbReference>
<dbReference type="InterPro" id="IPR041577">
    <property type="entry name" value="RT_RNaseH_2"/>
</dbReference>
<dbReference type="Gene3D" id="3.30.420.10">
    <property type="entry name" value="Ribonuclease H-like superfamily/Ribonuclease H"/>
    <property type="match status" value="2"/>
</dbReference>
<dbReference type="GO" id="GO:0003676">
    <property type="term" value="F:nucleic acid binding"/>
    <property type="evidence" value="ECO:0007669"/>
    <property type="project" value="InterPro"/>
</dbReference>
<comment type="caution">
    <text evidence="2">The sequence shown here is derived from an EMBL/GenBank/DDBJ whole genome shotgun (WGS) entry which is preliminary data.</text>
</comment>
<dbReference type="SUPFAM" id="SSF56672">
    <property type="entry name" value="DNA/RNA polymerases"/>
    <property type="match status" value="1"/>
</dbReference>
<name>A0A2U1JCK6_SMIAN</name>
<dbReference type="InterPro" id="IPR036397">
    <property type="entry name" value="RNaseH_sf"/>
</dbReference>
<evidence type="ECO:0000313" key="3">
    <source>
        <dbReference type="Proteomes" id="UP000245591"/>
    </source>
</evidence>
<organism evidence="2 3">
    <name type="scientific">Smittium angustum</name>
    <dbReference type="NCBI Taxonomy" id="133377"/>
    <lineage>
        <taxon>Eukaryota</taxon>
        <taxon>Fungi</taxon>
        <taxon>Fungi incertae sedis</taxon>
        <taxon>Zoopagomycota</taxon>
        <taxon>Kickxellomycotina</taxon>
        <taxon>Harpellomycetes</taxon>
        <taxon>Harpellales</taxon>
        <taxon>Legeriomycetaceae</taxon>
        <taxon>Smittium</taxon>
    </lineage>
</organism>
<accession>A0A2U1JCK6</accession>
<dbReference type="InterPro" id="IPR043502">
    <property type="entry name" value="DNA/RNA_pol_sf"/>
</dbReference>
<reference evidence="2 3" key="1">
    <citation type="journal article" date="2018" name="MBio">
        <title>Comparative Genomics Reveals the Core Gene Toolbox for the Fungus-Insect Symbiosis.</title>
        <authorList>
            <person name="Wang Y."/>
            <person name="Stata M."/>
            <person name="Wang W."/>
            <person name="Stajich J.E."/>
            <person name="White M.M."/>
            <person name="Moncalvo J.M."/>
        </authorList>
    </citation>
    <scope>NUCLEOTIDE SEQUENCE [LARGE SCALE GENOMIC DNA]</scope>
    <source>
        <strain evidence="2 3">AUS-126-30</strain>
    </source>
</reference>
<dbReference type="Gene3D" id="3.30.70.270">
    <property type="match status" value="1"/>
</dbReference>
<feature type="domain" description="Reverse transcriptase/retrotransposon-derived protein RNase H-like" evidence="1">
    <location>
        <begin position="17"/>
        <end position="58"/>
    </location>
</feature>
<dbReference type="PANTHER" id="PTHR34072">
    <property type="entry name" value="ENZYMATIC POLYPROTEIN-RELATED"/>
    <property type="match status" value="1"/>
</dbReference>
<protein>
    <recommendedName>
        <fullName evidence="1">Reverse transcriptase/retrotransposon-derived protein RNase H-like domain-containing protein</fullName>
    </recommendedName>
</protein>
<evidence type="ECO:0000313" key="2">
    <source>
        <dbReference type="EMBL" id="PWA02718.1"/>
    </source>
</evidence>
<gene>
    <name evidence="2" type="ORF">BB558_001128</name>
</gene>
<proteinExistence type="predicted"/>
<evidence type="ECO:0000259" key="1">
    <source>
        <dbReference type="Pfam" id="PF17919"/>
    </source>
</evidence>
<dbReference type="Proteomes" id="UP000245591">
    <property type="component" value="Unassembled WGS sequence"/>
</dbReference>